<reference evidence="3" key="1">
    <citation type="submission" date="2016-01" db="EMBL/GenBank/DDBJ databases">
        <authorList>
            <person name="Regsiter A."/>
            <person name="william w."/>
        </authorList>
    </citation>
    <scope>NUCLEOTIDE SEQUENCE [LARGE SCALE GENOMIC DNA]</scope>
    <source>
        <strain evidence="3">CFBP 6623</strain>
    </source>
</reference>
<evidence type="ECO:0000313" key="2">
    <source>
        <dbReference type="EMBL" id="CUX16956.1"/>
    </source>
</evidence>
<sequence length="59" mass="7186">MKQRSEVLLRLYRSRDRPNRPDMSWRKAKSQNGNFRHHAARIPLDSFTDQALRDHGRRR</sequence>
<accession>A0A1S7P6V7</accession>
<keyword evidence="3" id="KW-1185">Reference proteome</keyword>
<evidence type="ECO:0000256" key="1">
    <source>
        <dbReference type="SAM" id="MobiDB-lite"/>
    </source>
</evidence>
<dbReference type="AlphaFoldDB" id="A0A1S7P6V7"/>
<name>A0A1S7P6V7_9HYPH</name>
<feature type="region of interest" description="Disordered" evidence="1">
    <location>
        <begin position="18"/>
        <end position="59"/>
    </location>
</feature>
<dbReference type="STRING" id="1183432.AGR3A_Cc20213"/>
<dbReference type="EMBL" id="FBWK01000012">
    <property type="protein sequence ID" value="CUX16956.1"/>
    <property type="molecule type" value="Genomic_DNA"/>
</dbReference>
<dbReference type="Proteomes" id="UP000191988">
    <property type="component" value="Unassembled WGS sequence"/>
</dbReference>
<evidence type="ECO:0000313" key="3">
    <source>
        <dbReference type="Proteomes" id="UP000191988"/>
    </source>
</evidence>
<organism evidence="2 3">
    <name type="scientific">Agrobacterium tomkonis CFBP 6623</name>
    <dbReference type="NCBI Taxonomy" id="1183432"/>
    <lineage>
        <taxon>Bacteria</taxon>
        <taxon>Pseudomonadati</taxon>
        <taxon>Pseudomonadota</taxon>
        <taxon>Alphaproteobacteria</taxon>
        <taxon>Hyphomicrobiales</taxon>
        <taxon>Rhizobiaceae</taxon>
        <taxon>Rhizobium/Agrobacterium group</taxon>
        <taxon>Agrobacterium</taxon>
        <taxon>Agrobacterium tumefaciens complex</taxon>
    </lineage>
</organism>
<proteinExistence type="predicted"/>
<gene>
    <name evidence="2" type="ORF">AGR3A_Cc20213</name>
</gene>
<protein>
    <submittedName>
        <fullName evidence="2">Uncharacterized protein</fullName>
    </submittedName>
</protein>